<dbReference type="InterPro" id="IPR009057">
    <property type="entry name" value="Homeodomain-like_sf"/>
</dbReference>
<organism evidence="5 6">
    <name type="scientific">Christiangramia antarctica</name>
    <dbReference type="NCBI Taxonomy" id="2058158"/>
    <lineage>
        <taxon>Bacteria</taxon>
        <taxon>Pseudomonadati</taxon>
        <taxon>Bacteroidota</taxon>
        <taxon>Flavobacteriia</taxon>
        <taxon>Flavobacteriales</taxon>
        <taxon>Flavobacteriaceae</taxon>
        <taxon>Christiangramia</taxon>
    </lineage>
</organism>
<keyword evidence="3" id="KW-0804">Transcription</keyword>
<dbReference type="Gene3D" id="2.60.120.10">
    <property type="entry name" value="Jelly Rolls"/>
    <property type="match status" value="1"/>
</dbReference>
<dbReference type="PANTHER" id="PTHR43280:SF32">
    <property type="entry name" value="TRANSCRIPTIONAL REGULATORY PROTEIN"/>
    <property type="match status" value="1"/>
</dbReference>
<reference evidence="6" key="1">
    <citation type="journal article" date="2019" name="Int. J. Syst. Evol. Microbiol.">
        <title>The Global Catalogue of Microorganisms (GCM) 10K type strain sequencing project: providing services to taxonomists for standard genome sequencing and annotation.</title>
        <authorList>
            <consortium name="The Broad Institute Genomics Platform"/>
            <consortium name="The Broad Institute Genome Sequencing Center for Infectious Disease"/>
            <person name="Wu L."/>
            <person name="Ma J."/>
        </authorList>
    </citation>
    <scope>NUCLEOTIDE SEQUENCE [LARGE SCALE GENOMIC DNA]</scope>
    <source>
        <strain evidence="6">KCTC 52925</strain>
    </source>
</reference>
<evidence type="ECO:0000259" key="4">
    <source>
        <dbReference type="PROSITE" id="PS01124"/>
    </source>
</evidence>
<dbReference type="Pfam" id="PF02311">
    <property type="entry name" value="AraC_binding"/>
    <property type="match status" value="1"/>
</dbReference>
<evidence type="ECO:0000256" key="1">
    <source>
        <dbReference type="ARBA" id="ARBA00023015"/>
    </source>
</evidence>
<protein>
    <submittedName>
        <fullName evidence="5">AraC family transcriptional regulator</fullName>
    </submittedName>
</protein>
<dbReference type="SMART" id="SM00342">
    <property type="entry name" value="HTH_ARAC"/>
    <property type="match status" value="1"/>
</dbReference>
<dbReference type="InterPro" id="IPR018060">
    <property type="entry name" value="HTH_AraC"/>
</dbReference>
<proteinExistence type="predicted"/>
<dbReference type="Gene3D" id="1.10.10.60">
    <property type="entry name" value="Homeodomain-like"/>
    <property type="match status" value="1"/>
</dbReference>
<dbReference type="EMBL" id="JBHUOJ010000015">
    <property type="protein sequence ID" value="MFD2833139.1"/>
    <property type="molecule type" value="Genomic_DNA"/>
</dbReference>
<keyword evidence="6" id="KW-1185">Reference proteome</keyword>
<sequence length="270" mass="31598">MEKVIPVNNKISHRSNIKIEAFDPAKRYTRPHRHHKYLELVYFSKGSGYHFMDDHKYPVAPPILFVINKAMVHHWEIDSLPVGYVIIIKEQFLENTLDRAINKQLYAINQLTVIPIEENHFIETLFQLLAEEIKNKASNQTEVLEGLLKALFSKLLNHVNSSEQVVPDCKLSQLDSLLGHKLKNEVNYYARKLHTTPQNLNRICKKEYNKTVSEVIGTKIIKEAKRQLQYTTAPISHVAFYFKFKDVSHFIKYFKRHTGVTPLKYRKNTL</sequence>
<feature type="domain" description="HTH araC/xylS-type" evidence="4">
    <location>
        <begin position="168"/>
        <end position="268"/>
    </location>
</feature>
<evidence type="ECO:0000313" key="6">
    <source>
        <dbReference type="Proteomes" id="UP001597438"/>
    </source>
</evidence>
<accession>A0ABW5X639</accession>
<keyword evidence="2" id="KW-0238">DNA-binding</keyword>
<dbReference type="InterPro" id="IPR003313">
    <property type="entry name" value="AraC-bd"/>
</dbReference>
<dbReference type="InterPro" id="IPR037923">
    <property type="entry name" value="HTH-like"/>
</dbReference>
<dbReference type="SUPFAM" id="SSF46689">
    <property type="entry name" value="Homeodomain-like"/>
    <property type="match status" value="1"/>
</dbReference>
<dbReference type="SUPFAM" id="SSF51215">
    <property type="entry name" value="Regulatory protein AraC"/>
    <property type="match status" value="1"/>
</dbReference>
<dbReference type="Proteomes" id="UP001597438">
    <property type="component" value="Unassembled WGS sequence"/>
</dbReference>
<dbReference type="PROSITE" id="PS01124">
    <property type="entry name" value="HTH_ARAC_FAMILY_2"/>
    <property type="match status" value="1"/>
</dbReference>
<comment type="caution">
    <text evidence="5">The sequence shown here is derived from an EMBL/GenBank/DDBJ whole genome shotgun (WGS) entry which is preliminary data.</text>
</comment>
<keyword evidence="1" id="KW-0805">Transcription regulation</keyword>
<dbReference type="Pfam" id="PF12833">
    <property type="entry name" value="HTH_18"/>
    <property type="match status" value="1"/>
</dbReference>
<dbReference type="RefSeq" id="WP_251740486.1">
    <property type="nucleotide sequence ID" value="NZ_JBHUOJ010000015.1"/>
</dbReference>
<gene>
    <name evidence="5" type="ORF">ACFSYS_07535</name>
</gene>
<dbReference type="PANTHER" id="PTHR43280">
    <property type="entry name" value="ARAC-FAMILY TRANSCRIPTIONAL REGULATOR"/>
    <property type="match status" value="1"/>
</dbReference>
<evidence type="ECO:0000256" key="3">
    <source>
        <dbReference type="ARBA" id="ARBA00023163"/>
    </source>
</evidence>
<dbReference type="InterPro" id="IPR014710">
    <property type="entry name" value="RmlC-like_jellyroll"/>
</dbReference>
<evidence type="ECO:0000256" key="2">
    <source>
        <dbReference type="ARBA" id="ARBA00023125"/>
    </source>
</evidence>
<name>A0ABW5X639_9FLAO</name>
<evidence type="ECO:0000313" key="5">
    <source>
        <dbReference type="EMBL" id="MFD2833139.1"/>
    </source>
</evidence>